<evidence type="ECO:0000313" key="2">
    <source>
        <dbReference type="Proteomes" id="UP001209540"/>
    </source>
</evidence>
<organism evidence="1 2">
    <name type="scientific">Phascolomyces articulosus</name>
    <dbReference type="NCBI Taxonomy" id="60185"/>
    <lineage>
        <taxon>Eukaryota</taxon>
        <taxon>Fungi</taxon>
        <taxon>Fungi incertae sedis</taxon>
        <taxon>Mucoromycota</taxon>
        <taxon>Mucoromycotina</taxon>
        <taxon>Mucoromycetes</taxon>
        <taxon>Mucorales</taxon>
        <taxon>Lichtheimiaceae</taxon>
        <taxon>Phascolomyces</taxon>
    </lineage>
</organism>
<accession>A0AAD5PF64</accession>
<dbReference type="InterPro" id="IPR032675">
    <property type="entry name" value="LRR_dom_sf"/>
</dbReference>
<evidence type="ECO:0000313" key="1">
    <source>
        <dbReference type="EMBL" id="KAI9266526.1"/>
    </source>
</evidence>
<protein>
    <submittedName>
        <fullName evidence="1">Uncharacterized protein</fullName>
    </submittedName>
</protein>
<keyword evidence="2" id="KW-1185">Reference proteome</keyword>
<sequence>MDITNGDGNLDPATFLPAIPKLKHLALSLDNIVREGASLPPLIRQYCPDLSSLILSGSGDYDIIAAHRRIHQRNENSTIPTTITTEAKKTIRINQVTVDNSSGSALLDLSLRNSWNIDLIGTASSLLRQLIHHSYTKIQSLDLSGTDELFDQEMITYLTDHPFPCLTRLTLRWEPTTNNALDHIVQNFIIQSAMNLKYLGLKCKQYCINDEFLSALCPVAKNLRELQLDYSELITTNGLRRFLETMTHPKRSLRKIIFNSTPAVNQELLYTIATSKLCIIDEMTIIYCKHVKIDDFEQFLDDKIQAAVNNDEEHNHDTISLRCEWMMNKLELCFYHDKDPAEFVESEKGKRFLKKLDRVAKEWKFSICSPITTLIFGNHVE</sequence>
<reference evidence="1" key="1">
    <citation type="journal article" date="2022" name="IScience">
        <title>Evolution of zygomycete secretomes and the origins of terrestrial fungal ecologies.</title>
        <authorList>
            <person name="Chang Y."/>
            <person name="Wang Y."/>
            <person name="Mondo S."/>
            <person name="Ahrendt S."/>
            <person name="Andreopoulos W."/>
            <person name="Barry K."/>
            <person name="Beard J."/>
            <person name="Benny G.L."/>
            <person name="Blankenship S."/>
            <person name="Bonito G."/>
            <person name="Cuomo C."/>
            <person name="Desiro A."/>
            <person name="Gervers K.A."/>
            <person name="Hundley H."/>
            <person name="Kuo A."/>
            <person name="LaButti K."/>
            <person name="Lang B.F."/>
            <person name="Lipzen A."/>
            <person name="O'Donnell K."/>
            <person name="Pangilinan J."/>
            <person name="Reynolds N."/>
            <person name="Sandor L."/>
            <person name="Smith M.E."/>
            <person name="Tsang A."/>
            <person name="Grigoriev I.V."/>
            <person name="Stajich J.E."/>
            <person name="Spatafora J.W."/>
        </authorList>
    </citation>
    <scope>NUCLEOTIDE SEQUENCE</scope>
    <source>
        <strain evidence="1">RSA 2281</strain>
    </source>
</reference>
<dbReference type="EMBL" id="JAIXMP010000010">
    <property type="protein sequence ID" value="KAI9266526.1"/>
    <property type="molecule type" value="Genomic_DNA"/>
</dbReference>
<dbReference type="SUPFAM" id="SSF52047">
    <property type="entry name" value="RNI-like"/>
    <property type="match status" value="1"/>
</dbReference>
<dbReference type="Gene3D" id="3.80.10.10">
    <property type="entry name" value="Ribonuclease Inhibitor"/>
    <property type="match status" value="1"/>
</dbReference>
<reference evidence="1" key="2">
    <citation type="submission" date="2023-02" db="EMBL/GenBank/DDBJ databases">
        <authorList>
            <consortium name="DOE Joint Genome Institute"/>
            <person name="Mondo S.J."/>
            <person name="Chang Y."/>
            <person name="Wang Y."/>
            <person name="Ahrendt S."/>
            <person name="Andreopoulos W."/>
            <person name="Barry K."/>
            <person name="Beard J."/>
            <person name="Benny G.L."/>
            <person name="Blankenship S."/>
            <person name="Bonito G."/>
            <person name="Cuomo C."/>
            <person name="Desiro A."/>
            <person name="Gervers K.A."/>
            <person name="Hundley H."/>
            <person name="Kuo A."/>
            <person name="LaButti K."/>
            <person name="Lang B.F."/>
            <person name="Lipzen A."/>
            <person name="O'Donnell K."/>
            <person name="Pangilinan J."/>
            <person name="Reynolds N."/>
            <person name="Sandor L."/>
            <person name="Smith M.W."/>
            <person name="Tsang A."/>
            <person name="Grigoriev I.V."/>
            <person name="Stajich J.E."/>
            <person name="Spatafora J.W."/>
        </authorList>
    </citation>
    <scope>NUCLEOTIDE SEQUENCE</scope>
    <source>
        <strain evidence="1">RSA 2281</strain>
    </source>
</reference>
<proteinExistence type="predicted"/>
<comment type="caution">
    <text evidence="1">The sequence shown here is derived from an EMBL/GenBank/DDBJ whole genome shotgun (WGS) entry which is preliminary data.</text>
</comment>
<name>A0AAD5PF64_9FUNG</name>
<dbReference type="AlphaFoldDB" id="A0AAD5PF64"/>
<dbReference type="Proteomes" id="UP001209540">
    <property type="component" value="Unassembled WGS sequence"/>
</dbReference>
<gene>
    <name evidence="1" type="ORF">BDA99DRAFT_505926</name>
</gene>